<reference evidence="1" key="1">
    <citation type="journal article" date="2016" name="Mol. Biol. Evol.">
        <title>Comparative Genomics of Early-Diverging Mushroom-Forming Fungi Provides Insights into the Origins of Lignocellulose Decay Capabilities.</title>
        <authorList>
            <person name="Nagy L.G."/>
            <person name="Riley R."/>
            <person name="Tritt A."/>
            <person name="Adam C."/>
            <person name="Daum C."/>
            <person name="Floudas D."/>
            <person name="Sun H."/>
            <person name="Yadav J.S."/>
            <person name="Pangilinan J."/>
            <person name="Larsson K.H."/>
            <person name="Matsuura K."/>
            <person name="Barry K."/>
            <person name="Labutti K."/>
            <person name="Kuo R."/>
            <person name="Ohm R.A."/>
            <person name="Bhattacharya S.S."/>
            <person name="Shirouzu T."/>
            <person name="Yoshinaga Y."/>
            <person name="Martin F.M."/>
            <person name="Grigoriev I.V."/>
            <person name="Hibbett D.S."/>
        </authorList>
    </citation>
    <scope>NUCLEOTIDE SEQUENCE [LARGE SCALE GENOMIC DNA]</scope>
    <source>
        <strain evidence="1">CBS 109695</strain>
    </source>
</reference>
<organism evidence="1">
    <name type="scientific">Athelia psychrophila</name>
    <dbReference type="NCBI Taxonomy" id="1759441"/>
    <lineage>
        <taxon>Eukaryota</taxon>
        <taxon>Fungi</taxon>
        <taxon>Dikarya</taxon>
        <taxon>Basidiomycota</taxon>
        <taxon>Agaricomycotina</taxon>
        <taxon>Agaricomycetes</taxon>
        <taxon>Agaricomycetidae</taxon>
        <taxon>Atheliales</taxon>
        <taxon>Atheliaceae</taxon>
        <taxon>Athelia</taxon>
    </lineage>
</organism>
<accession>A0A167SN72</accession>
<proteinExistence type="predicted"/>
<dbReference type="EMBL" id="KV419024">
    <property type="protein sequence ID" value="KZP02086.1"/>
    <property type="molecule type" value="Genomic_DNA"/>
</dbReference>
<gene>
    <name evidence="1" type="ORF">FIBSPDRAFT_135366</name>
</gene>
<evidence type="ECO:0000313" key="1">
    <source>
        <dbReference type="EMBL" id="KZP02086.1"/>
    </source>
</evidence>
<name>A0A167SN72_9AGAM</name>
<protein>
    <submittedName>
        <fullName evidence="1">Uncharacterized protein</fullName>
    </submittedName>
</protein>
<sequence length="75" mass="9374">MPPPKRRPKTHRDHSRRRTCCMVLRTYLRKRSTRVWTCRASWGLFANKFFMYRYFGVDDSIRSPFLRFYIRRIVK</sequence>
<dbReference type="AlphaFoldDB" id="A0A167SN72"/>